<keyword evidence="3" id="KW-1185">Reference proteome</keyword>
<sequence length="469" mass="48789">MTETTALPGAAAGPGRWQGLGAAWARASGAAHASSAPLLLTAQGLWSLSGTPVWHASFAAWCAQHPGQACTLWAGADVLVDLVADDEPTLQAPAARSAWARRVLQHYHGEAAQDWALWPWGLQHAAGVSALREVPLAALQAEAAAQGVRLHAVLPLWPQLLHQALLEAGRAQALHTCWLVEAPLAASAMASTAPPVLTQVLLRAGRLQGLQRRRLPGPVGASLKRLMDEAAPGSTHTLLWWGAEPALDAPWPAALRPARVLPDARSLALPARPGAGDFLQPRPRASLLAWLWLATCAGVLAVSALEAQASWQARAEAQARPSLAAARGMGEAAPGGSRTAAREAAPPAAEAALGTLLNELQRRRAHPWAAAFLASELPAVAGLRWLSMEHGATGELRLQGLAAEPGSVQRAADALRLQPHWQTVLVARLEAQDAPAPGAAPGPTAARGTAPAAGGLSFEILARLRARSP</sequence>
<dbReference type="RefSeq" id="WP_128229197.1">
    <property type="nucleotide sequence ID" value="NZ_SACR01000004.1"/>
</dbReference>
<evidence type="ECO:0000256" key="1">
    <source>
        <dbReference type="SAM" id="MobiDB-lite"/>
    </source>
</evidence>
<dbReference type="AlphaFoldDB" id="A0A437REC6"/>
<evidence type="ECO:0000313" key="3">
    <source>
        <dbReference type="Proteomes" id="UP000285575"/>
    </source>
</evidence>
<gene>
    <name evidence="2" type="ORF">EOE66_13260</name>
</gene>
<dbReference type="EMBL" id="SACR01000004">
    <property type="protein sequence ID" value="RVU45120.1"/>
    <property type="molecule type" value="Genomic_DNA"/>
</dbReference>
<organism evidence="2 3">
    <name type="scientific">Rubrivivax rivuli</name>
    <dbReference type="NCBI Taxonomy" id="1862385"/>
    <lineage>
        <taxon>Bacteria</taxon>
        <taxon>Pseudomonadati</taxon>
        <taxon>Pseudomonadota</taxon>
        <taxon>Betaproteobacteria</taxon>
        <taxon>Burkholderiales</taxon>
        <taxon>Sphaerotilaceae</taxon>
        <taxon>Rubrivivax</taxon>
    </lineage>
</organism>
<proteinExistence type="predicted"/>
<protein>
    <submittedName>
        <fullName evidence="2">Uncharacterized protein</fullName>
    </submittedName>
</protein>
<dbReference type="Proteomes" id="UP000285575">
    <property type="component" value="Unassembled WGS sequence"/>
</dbReference>
<name>A0A437REC6_9BURK</name>
<reference evidence="2 3" key="1">
    <citation type="submission" date="2019-01" db="EMBL/GenBank/DDBJ databases">
        <authorList>
            <person name="Chen W.-M."/>
        </authorList>
    </citation>
    <scope>NUCLEOTIDE SEQUENCE [LARGE SCALE GENOMIC DNA]</scope>
    <source>
        <strain evidence="2 3">KYPY4</strain>
    </source>
</reference>
<evidence type="ECO:0000313" key="2">
    <source>
        <dbReference type="EMBL" id="RVU45120.1"/>
    </source>
</evidence>
<dbReference type="OrthoDB" id="8879939at2"/>
<feature type="region of interest" description="Disordered" evidence="1">
    <location>
        <begin position="326"/>
        <end position="345"/>
    </location>
</feature>
<comment type="caution">
    <text evidence="2">The sequence shown here is derived from an EMBL/GenBank/DDBJ whole genome shotgun (WGS) entry which is preliminary data.</text>
</comment>
<accession>A0A437REC6</accession>